<dbReference type="EMBL" id="JAULSO010000006">
    <property type="protein sequence ID" value="KAK3681830.1"/>
    <property type="molecule type" value="Genomic_DNA"/>
</dbReference>
<feature type="chain" id="PRO_5042442755" evidence="2">
    <location>
        <begin position="29"/>
        <end position="240"/>
    </location>
</feature>
<feature type="compositionally biased region" description="Basic and acidic residues" evidence="1">
    <location>
        <begin position="101"/>
        <end position="114"/>
    </location>
</feature>
<feature type="compositionally biased region" description="Low complexity" evidence="1">
    <location>
        <begin position="191"/>
        <end position="200"/>
    </location>
</feature>
<dbReference type="AlphaFoldDB" id="A0AAE0WZZ2"/>
<feature type="compositionally biased region" description="Basic and acidic residues" evidence="1">
    <location>
        <begin position="125"/>
        <end position="149"/>
    </location>
</feature>
<evidence type="ECO:0000313" key="5">
    <source>
        <dbReference type="Proteomes" id="UP001270362"/>
    </source>
</evidence>
<keyword evidence="2" id="KW-0732">Signal</keyword>
<dbReference type="EMBL" id="JAULSO010000003">
    <property type="protein sequence ID" value="KAK3686257.1"/>
    <property type="molecule type" value="Genomic_DNA"/>
</dbReference>
<feature type="compositionally biased region" description="Acidic residues" evidence="1">
    <location>
        <begin position="171"/>
        <end position="180"/>
    </location>
</feature>
<evidence type="ECO:0000313" key="4">
    <source>
        <dbReference type="EMBL" id="KAK3686257.1"/>
    </source>
</evidence>
<comment type="caution">
    <text evidence="3">The sequence shown here is derived from an EMBL/GenBank/DDBJ whole genome shotgun (WGS) entry which is preliminary data.</text>
</comment>
<evidence type="ECO:0000313" key="3">
    <source>
        <dbReference type="EMBL" id="KAK3681830.1"/>
    </source>
</evidence>
<feature type="compositionally biased region" description="Low complexity" evidence="1">
    <location>
        <begin position="159"/>
        <end position="170"/>
    </location>
</feature>
<organism evidence="3 5">
    <name type="scientific">Podospora appendiculata</name>
    <dbReference type="NCBI Taxonomy" id="314037"/>
    <lineage>
        <taxon>Eukaryota</taxon>
        <taxon>Fungi</taxon>
        <taxon>Dikarya</taxon>
        <taxon>Ascomycota</taxon>
        <taxon>Pezizomycotina</taxon>
        <taxon>Sordariomycetes</taxon>
        <taxon>Sordariomycetidae</taxon>
        <taxon>Sordariales</taxon>
        <taxon>Podosporaceae</taxon>
        <taxon>Podospora</taxon>
    </lineage>
</organism>
<sequence length="240" mass="26555">MFLEMRARFLSLMAASAQVLDLFNVAVGVDKCFGVMEQWSNFYADLLRGVLDDKTRIEKNKTLNDIMEEVADFREVAIEMHRRAGRELRTGTPRTTGKPKSSKEKPQDTTKGDDPDSDPGSGSDSDVKEIIRDDGFSSNQRKKDAGTKKDKGKGRAAPDDPSSDGSSSESSEPDSDSEDDERSRRRRSKSAKSAISAKSGKSSKSHHLIANTRRCQNKRSIAMVGGEKGCYLELWKRGRG</sequence>
<accession>A0AAE0WZZ2</accession>
<protein>
    <submittedName>
        <fullName evidence="3">Uncharacterized protein</fullName>
    </submittedName>
</protein>
<feature type="region of interest" description="Disordered" evidence="1">
    <location>
        <begin position="83"/>
        <end position="214"/>
    </location>
</feature>
<dbReference type="Proteomes" id="UP001270362">
    <property type="component" value="Unassembled WGS sequence"/>
</dbReference>
<gene>
    <name evidence="4" type="ORF">B0T22DRAFT_243567</name>
    <name evidence="3" type="ORF">B0T22DRAFT_302464</name>
</gene>
<keyword evidence="5" id="KW-1185">Reference proteome</keyword>
<evidence type="ECO:0000256" key="2">
    <source>
        <dbReference type="SAM" id="SignalP"/>
    </source>
</evidence>
<reference evidence="3" key="1">
    <citation type="journal article" date="2023" name="Mol. Phylogenet. Evol.">
        <title>Genome-scale phylogeny and comparative genomics of the fungal order Sordariales.</title>
        <authorList>
            <person name="Hensen N."/>
            <person name="Bonometti L."/>
            <person name="Westerberg I."/>
            <person name="Brannstrom I.O."/>
            <person name="Guillou S."/>
            <person name="Cros-Aarteil S."/>
            <person name="Calhoun S."/>
            <person name="Haridas S."/>
            <person name="Kuo A."/>
            <person name="Mondo S."/>
            <person name="Pangilinan J."/>
            <person name="Riley R."/>
            <person name="LaButti K."/>
            <person name="Andreopoulos B."/>
            <person name="Lipzen A."/>
            <person name="Chen C."/>
            <person name="Yan M."/>
            <person name="Daum C."/>
            <person name="Ng V."/>
            <person name="Clum A."/>
            <person name="Steindorff A."/>
            <person name="Ohm R.A."/>
            <person name="Martin F."/>
            <person name="Silar P."/>
            <person name="Natvig D.O."/>
            <person name="Lalanne C."/>
            <person name="Gautier V."/>
            <person name="Ament-Velasquez S.L."/>
            <person name="Kruys A."/>
            <person name="Hutchinson M.I."/>
            <person name="Powell A.J."/>
            <person name="Barry K."/>
            <person name="Miller A.N."/>
            <person name="Grigoriev I.V."/>
            <person name="Debuchy R."/>
            <person name="Gladieux P."/>
            <person name="Hiltunen Thoren M."/>
            <person name="Johannesson H."/>
        </authorList>
    </citation>
    <scope>NUCLEOTIDE SEQUENCE</scope>
    <source>
        <strain evidence="3">CBS 314.62</strain>
    </source>
</reference>
<evidence type="ECO:0000256" key="1">
    <source>
        <dbReference type="SAM" id="MobiDB-lite"/>
    </source>
</evidence>
<proteinExistence type="predicted"/>
<feature type="signal peptide" evidence="2">
    <location>
        <begin position="1"/>
        <end position="28"/>
    </location>
</feature>
<name>A0AAE0WZZ2_9PEZI</name>
<reference evidence="3" key="2">
    <citation type="submission" date="2023-06" db="EMBL/GenBank/DDBJ databases">
        <authorList>
            <consortium name="Lawrence Berkeley National Laboratory"/>
            <person name="Haridas S."/>
            <person name="Hensen N."/>
            <person name="Bonometti L."/>
            <person name="Westerberg I."/>
            <person name="Brannstrom I.O."/>
            <person name="Guillou S."/>
            <person name="Cros-Aarteil S."/>
            <person name="Calhoun S."/>
            <person name="Kuo A."/>
            <person name="Mondo S."/>
            <person name="Pangilinan J."/>
            <person name="Riley R."/>
            <person name="Labutti K."/>
            <person name="Andreopoulos B."/>
            <person name="Lipzen A."/>
            <person name="Chen C."/>
            <person name="Yanf M."/>
            <person name="Daum C."/>
            <person name="Ng V."/>
            <person name="Clum A."/>
            <person name="Steindorff A."/>
            <person name="Ohm R."/>
            <person name="Martin F."/>
            <person name="Silar P."/>
            <person name="Natvig D."/>
            <person name="Lalanne C."/>
            <person name="Gautier V."/>
            <person name="Ament-Velasquez S.L."/>
            <person name="Kruys A."/>
            <person name="Hutchinson M.I."/>
            <person name="Powell A.J."/>
            <person name="Barry K."/>
            <person name="Miller A.N."/>
            <person name="Grigoriev I.V."/>
            <person name="Debuchy R."/>
            <person name="Gladieux P."/>
            <person name="Thoren M.H."/>
            <person name="Johannesson H."/>
        </authorList>
    </citation>
    <scope>NUCLEOTIDE SEQUENCE</scope>
    <source>
        <strain evidence="3">CBS 314.62</strain>
    </source>
</reference>